<evidence type="ECO:0000256" key="2">
    <source>
        <dbReference type="SAM" id="Phobius"/>
    </source>
</evidence>
<accession>A0A2W4RM24</accession>
<sequence>MNLEELKKLSPADRERLFKRVLPTLAILVIYFVFISPKMTGAVASAKAEITTLKSSGSLPEAIPGLQSQSDALNAEIRKLEQEQTAMDGELSKATEFLKRPNYANQVSTRLAAVLENHHVFVLEDRLDAATEKDNMPKSLREIRDWVVNHSGGVGASARSLRLRGSYNDVYAALNELAHDGLTIVPIALGMRAPDGGGELEWTLELWI</sequence>
<protein>
    <submittedName>
        <fullName evidence="3">Uncharacterized protein</fullName>
    </submittedName>
</protein>
<keyword evidence="1" id="KW-0175">Coiled coil</keyword>
<keyword evidence="2" id="KW-0472">Membrane</keyword>
<keyword evidence="2" id="KW-0812">Transmembrane</keyword>
<name>A0A2W4RM24_9GAMM</name>
<gene>
    <name evidence="3" type="ORF">DM484_03375</name>
</gene>
<dbReference type="EMBL" id="QJPH01000166">
    <property type="protein sequence ID" value="PZN84063.1"/>
    <property type="molecule type" value="Genomic_DNA"/>
</dbReference>
<evidence type="ECO:0000313" key="3">
    <source>
        <dbReference type="EMBL" id="PZN84063.1"/>
    </source>
</evidence>
<comment type="caution">
    <text evidence="3">The sequence shown here is derived from an EMBL/GenBank/DDBJ whole genome shotgun (WGS) entry which is preliminary data.</text>
</comment>
<dbReference type="AlphaFoldDB" id="A0A2W4RM24"/>
<evidence type="ECO:0000256" key="1">
    <source>
        <dbReference type="SAM" id="Coils"/>
    </source>
</evidence>
<organism evidence="3 4">
    <name type="scientific">Candidatus Methylumidiphilus alinenensis</name>
    <dbReference type="NCBI Taxonomy" id="2202197"/>
    <lineage>
        <taxon>Bacteria</taxon>
        <taxon>Pseudomonadati</taxon>
        <taxon>Pseudomonadota</taxon>
        <taxon>Gammaproteobacteria</taxon>
        <taxon>Methylococcales</taxon>
        <taxon>Candidatus Methylumidiphilus</taxon>
    </lineage>
</organism>
<proteinExistence type="predicted"/>
<reference evidence="3 4" key="1">
    <citation type="journal article" date="2018" name="Aquat. Microb. Ecol.">
        <title>Gammaproteobacterial methanotrophs dominate.</title>
        <authorList>
            <person name="Rissanen A.J."/>
            <person name="Saarenheimo J."/>
            <person name="Tiirola M."/>
            <person name="Peura S."/>
            <person name="Aalto S.L."/>
            <person name="Karvinen A."/>
            <person name="Nykanen H."/>
        </authorList>
    </citation>
    <scope>NUCLEOTIDE SEQUENCE [LARGE SCALE GENOMIC DNA]</scope>
    <source>
        <strain evidence="3">AMbin10</strain>
    </source>
</reference>
<keyword evidence="2" id="KW-1133">Transmembrane helix</keyword>
<feature type="coiled-coil region" evidence="1">
    <location>
        <begin position="63"/>
        <end position="90"/>
    </location>
</feature>
<feature type="transmembrane region" description="Helical" evidence="2">
    <location>
        <begin position="21"/>
        <end position="39"/>
    </location>
</feature>
<dbReference type="Proteomes" id="UP000249396">
    <property type="component" value="Unassembled WGS sequence"/>
</dbReference>
<evidence type="ECO:0000313" key="4">
    <source>
        <dbReference type="Proteomes" id="UP000249396"/>
    </source>
</evidence>